<evidence type="ECO:0000256" key="10">
    <source>
        <dbReference type="ARBA" id="ARBA00023136"/>
    </source>
</evidence>
<evidence type="ECO:0000256" key="6">
    <source>
        <dbReference type="ARBA" id="ARBA00022777"/>
    </source>
</evidence>
<keyword evidence="5" id="KW-0547">Nucleotide-binding</keyword>
<feature type="transmembrane region" description="Helical" evidence="11">
    <location>
        <begin position="140"/>
        <end position="160"/>
    </location>
</feature>
<dbReference type="InterPro" id="IPR050640">
    <property type="entry name" value="Bact_2-comp_sensor_kinase"/>
</dbReference>
<dbReference type="SMART" id="SM00387">
    <property type="entry name" value="HATPase_c"/>
    <property type="match status" value="1"/>
</dbReference>
<dbReference type="PANTHER" id="PTHR34220:SF7">
    <property type="entry name" value="SENSOR HISTIDINE KINASE YPDA"/>
    <property type="match status" value="1"/>
</dbReference>
<dbReference type="GO" id="GO:0016301">
    <property type="term" value="F:kinase activity"/>
    <property type="evidence" value="ECO:0007669"/>
    <property type="project" value="UniProtKB-KW"/>
</dbReference>
<dbReference type="Proteomes" id="UP001209681">
    <property type="component" value="Unassembled WGS sequence"/>
</dbReference>
<dbReference type="InterPro" id="IPR011620">
    <property type="entry name" value="Sig_transdc_His_kinase_LytS_TM"/>
</dbReference>
<evidence type="ECO:0000256" key="2">
    <source>
        <dbReference type="ARBA" id="ARBA00022475"/>
    </source>
</evidence>
<dbReference type="Pfam" id="PF07694">
    <property type="entry name" value="5TM-5TMR_LYT"/>
    <property type="match status" value="1"/>
</dbReference>
<keyword evidence="2" id="KW-1003">Cell membrane</keyword>
<keyword evidence="6 13" id="KW-0418">Kinase</keyword>
<name>A0ABT3N7L7_9BACT</name>
<comment type="caution">
    <text evidence="13">The sequence shown here is derived from an EMBL/GenBank/DDBJ whole genome shotgun (WGS) entry which is preliminary data.</text>
</comment>
<proteinExistence type="predicted"/>
<evidence type="ECO:0000256" key="3">
    <source>
        <dbReference type="ARBA" id="ARBA00022679"/>
    </source>
</evidence>
<evidence type="ECO:0000313" key="14">
    <source>
        <dbReference type="Proteomes" id="UP001209681"/>
    </source>
</evidence>
<reference evidence="13 14" key="1">
    <citation type="submission" date="2022-11" db="EMBL/GenBank/DDBJ databases">
        <title>Desulfobotulus tamanensis H1 sp. nov. - anaerobic, alkaliphilic, sulphate reducing bacterium isolated from terrestrial mud volcano.</title>
        <authorList>
            <person name="Frolova A."/>
            <person name="Merkel A.Y."/>
            <person name="Slobodkin A.I."/>
        </authorList>
    </citation>
    <scope>NUCLEOTIDE SEQUENCE [LARGE SCALE GENOMIC DNA]</scope>
    <source>
        <strain evidence="13 14">H1</strain>
    </source>
</reference>
<dbReference type="PANTHER" id="PTHR34220">
    <property type="entry name" value="SENSOR HISTIDINE KINASE YPDA"/>
    <property type="match status" value="1"/>
</dbReference>
<gene>
    <name evidence="13" type="ORF">OOT00_05565</name>
</gene>
<evidence type="ECO:0000256" key="7">
    <source>
        <dbReference type="ARBA" id="ARBA00022840"/>
    </source>
</evidence>
<evidence type="ECO:0000256" key="4">
    <source>
        <dbReference type="ARBA" id="ARBA00022692"/>
    </source>
</evidence>
<keyword evidence="7" id="KW-0067">ATP-binding</keyword>
<evidence type="ECO:0000256" key="9">
    <source>
        <dbReference type="ARBA" id="ARBA00023012"/>
    </source>
</evidence>
<keyword evidence="9" id="KW-0902">Two-component regulatory system</keyword>
<organism evidence="13 14">
    <name type="scientific">Desulfobotulus pelophilus</name>
    <dbReference type="NCBI Taxonomy" id="2823377"/>
    <lineage>
        <taxon>Bacteria</taxon>
        <taxon>Pseudomonadati</taxon>
        <taxon>Thermodesulfobacteriota</taxon>
        <taxon>Desulfobacteria</taxon>
        <taxon>Desulfobacterales</taxon>
        <taxon>Desulfobacteraceae</taxon>
        <taxon>Desulfobotulus</taxon>
    </lineage>
</organism>
<comment type="subcellular location">
    <subcellularLocation>
        <location evidence="1">Cell membrane</location>
        <topology evidence="1">Multi-pass membrane protein</topology>
    </subcellularLocation>
</comment>
<evidence type="ECO:0000256" key="5">
    <source>
        <dbReference type="ARBA" id="ARBA00022741"/>
    </source>
</evidence>
<dbReference type="SUPFAM" id="SSF55874">
    <property type="entry name" value="ATPase domain of HSP90 chaperone/DNA topoisomerase II/histidine kinase"/>
    <property type="match status" value="1"/>
</dbReference>
<dbReference type="InterPro" id="IPR036890">
    <property type="entry name" value="HATPase_C_sf"/>
</dbReference>
<evidence type="ECO:0000256" key="11">
    <source>
        <dbReference type="SAM" id="Phobius"/>
    </source>
</evidence>
<feature type="transmembrane region" description="Helical" evidence="11">
    <location>
        <begin position="172"/>
        <end position="196"/>
    </location>
</feature>
<feature type="transmembrane region" description="Helical" evidence="11">
    <location>
        <begin position="6"/>
        <end position="25"/>
    </location>
</feature>
<keyword evidence="14" id="KW-1185">Reference proteome</keyword>
<dbReference type="Pfam" id="PF02518">
    <property type="entry name" value="HATPase_c"/>
    <property type="match status" value="1"/>
</dbReference>
<keyword evidence="8 11" id="KW-1133">Transmembrane helix</keyword>
<dbReference type="InterPro" id="IPR010559">
    <property type="entry name" value="Sig_transdc_His_kin_internal"/>
</dbReference>
<dbReference type="RefSeq" id="WP_265424322.1">
    <property type="nucleotide sequence ID" value="NZ_JAPFPW010000004.1"/>
</dbReference>
<evidence type="ECO:0000259" key="12">
    <source>
        <dbReference type="SMART" id="SM00387"/>
    </source>
</evidence>
<feature type="domain" description="Histidine kinase/HSP90-like ATPase" evidence="12">
    <location>
        <begin position="454"/>
        <end position="566"/>
    </location>
</feature>
<keyword evidence="10 11" id="KW-0472">Membrane</keyword>
<evidence type="ECO:0000256" key="1">
    <source>
        <dbReference type="ARBA" id="ARBA00004651"/>
    </source>
</evidence>
<accession>A0ABT3N7L7</accession>
<keyword evidence="4 11" id="KW-0812">Transmembrane</keyword>
<evidence type="ECO:0000313" key="13">
    <source>
        <dbReference type="EMBL" id="MCW7753454.1"/>
    </source>
</evidence>
<sequence length="567" mass="62209">MHTLEIIVTLAERFGLIVGGAFLLLTFAPVQRIGFSPVQTRQRTFFLIIFFGIFGIIGTYTGNLVFQSVANLRAMAVITGGLFGGPLVGLGAGLVAGGHRILMDFNGFSAWPCGMSTVLEGLAAGLIRYRMGSQAMDWKVAAPIALVGESLHMMLVLALSRPFAEAVELVKLIAAPMMMINTLGAVLFVEVINIFIRDRERRESLQAQQILDIANHTVSYLRSGLNLESARATAEIIHKRAGLAAVAVTDTRNVLAHVGAGSDHHLAGHALRTRATRKVLRTGRSLFITSAERIACDHPGCPLESVTIVPLEKSGIVVGSLKFYGNETCPLNRTMFELAKGLGNLFSTQLELEDIQVKEQMLARAEIRRLQTQINPHFLFNSLNTIALFCRTNGEKARELILDLALYMRKNLNSTQDFVPLSHELEQIDSYLSIEQARFGDRIRIKMDIDSRCHDVPIPPLLIQPLVENAIRHGISGLEEGGCVAIQAFCGDGHMHIRVIDDGVGMDAATRQDIGVRHRMEGQRQGIGVRNCANRLEQIYGPDYKPDIISEPGKGTSIHFRIPVPIS</sequence>
<dbReference type="Pfam" id="PF06580">
    <property type="entry name" value="His_kinase"/>
    <property type="match status" value="1"/>
</dbReference>
<protein>
    <submittedName>
        <fullName evidence="13">Histidine kinase</fullName>
    </submittedName>
</protein>
<feature type="transmembrane region" description="Helical" evidence="11">
    <location>
        <begin position="72"/>
        <end position="96"/>
    </location>
</feature>
<evidence type="ECO:0000256" key="8">
    <source>
        <dbReference type="ARBA" id="ARBA00022989"/>
    </source>
</evidence>
<dbReference type="EMBL" id="JAPFPW010000004">
    <property type="protein sequence ID" value="MCW7753454.1"/>
    <property type="molecule type" value="Genomic_DNA"/>
</dbReference>
<keyword evidence="3" id="KW-0808">Transferase</keyword>
<feature type="transmembrane region" description="Helical" evidence="11">
    <location>
        <begin position="45"/>
        <end position="66"/>
    </location>
</feature>
<dbReference type="Gene3D" id="3.30.565.10">
    <property type="entry name" value="Histidine kinase-like ATPase, C-terminal domain"/>
    <property type="match status" value="1"/>
</dbReference>
<dbReference type="InterPro" id="IPR003594">
    <property type="entry name" value="HATPase_dom"/>
</dbReference>